<dbReference type="InterPro" id="IPR027417">
    <property type="entry name" value="P-loop_NTPase"/>
</dbReference>
<dbReference type="SUPFAM" id="SSF52540">
    <property type="entry name" value="P-loop containing nucleoside triphosphate hydrolases"/>
    <property type="match status" value="1"/>
</dbReference>
<dbReference type="PATRIC" id="fig|1423759.3.peg.257"/>
<evidence type="ECO:0000259" key="2">
    <source>
        <dbReference type="Pfam" id="PF07319"/>
    </source>
</evidence>
<dbReference type="AlphaFoldDB" id="A0A0R1MGH3"/>
<protein>
    <submittedName>
        <fullName evidence="3">Primosomal protein DnaI</fullName>
    </submittedName>
</protein>
<dbReference type="GO" id="GO:0006260">
    <property type="term" value="P:DNA replication"/>
    <property type="evidence" value="ECO:0007669"/>
    <property type="project" value="TreeGrafter"/>
</dbReference>
<dbReference type="CDD" id="cd00009">
    <property type="entry name" value="AAA"/>
    <property type="match status" value="1"/>
</dbReference>
<dbReference type="InterPro" id="IPR002611">
    <property type="entry name" value="IstB_ATP-bd"/>
</dbReference>
<comment type="caution">
    <text evidence="3">The sequence shown here is derived from an EMBL/GenBank/DDBJ whole genome shotgun (WGS) entry which is preliminary data.</text>
</comment>
<dbReference type="PANTHER" id="PTHR30050">
    <property type="entry name" value="CHROMOSOMAL REPLICATION INITIATOR PROTEIN DNAA"/>
    <property type="match status" value="1"/>
</dbReference>
<dbReference type="PANTHER" id="PTHR30050:SF8">
    <property type="entry name" value="PRIMOSOMAL PROTEIN DNAI"/>
    <property type="match status" value="1"/>
</dbReference>
<dbReference type="InterPro" id="IPR009928">
    <property type="entry name" value="DnaI_N"/>
</dbReference>
<name>A0A0R1MGH3_9LACO</name>
<accession>A0A0R1MGH3</accession>
<sequence>MTSKGGEKMKDVGEEMAQQLRNRNWIKNYKELIDEAFADEEVRTFMAENQLTQAELARSASKVYEFVSIKRQIKNGEVTPAPGYQPQLVLSNHLIDVAYVPSDELIRSQKKAEIRARVRTLNMPKAIRNAQLADFDISGREEIAQAASDFIDAYTANPRKFIKGMYLQGSFGVGKTYLLGAIANGLAEEGFRSTMLHFPSFAVEVKSAIGSNNVMEKIDNIKKAPILMLDDIGADQLSSWLRDDVLGIILQYRMQEELPTFFSSNLSLQDLLTQYLTVNNRGEAEPLKARRIMERIVFLSKEYTMIGRNRRRS</sequence>
<feature type="domain" description="IstB-like ATP-binding" evidence="1">
    <location>
        <begin position="113"/>
        <end position="269"/>
    </location>
</feature>
<dbReference type="Proteomes" id="UP000051448">
    <property type="component" value="Unassembled WGS sequence"/>
</dbReference>
<dbReference type="STRING" id="1423759.FC92_GL000247"/>
<proteinExistence type="predicted"/>
<gene>
    <name evidence="3" type="ORF">FC92_GL000247</name>
</gene>
<dbReference type="EMBL" id="AZDX01000011">
    <property type="protein sequence ID" value="KRL07014.1"/>
    <property type="molecule type" value="Genomic_DNA"/>
</dbReference>
<dbReference type="GO" id="GO:0005524">
    <property type="term" value="F:ATP binding"/>
    <property type="evidence" value="ECO:0007669"/>
    <property type="project" value="InterPro"/>
</dbReference>
<evidence type="ECO:0000313" key="3">
    <source>
        <dbReference type="EMBL" id="KRL07014.1"/>
    </source>
</evidence>
<evidence type="ECO:0000313" key="4">
    <source>
        <dbReference type="Proteomes" id="UP000051448"/>
    </source>
</evidence>
<evidence type="ECO:0000259" key="1">
    <source>
        <dbReference type="Pfam" id="PF01695"/>
    </source>
</evidence>
<organism evidence="3 4">
    <name type="scientific">Liquorilactobacillus hordei DSM 19519</name>
    <dbReference type="NCBI Taxonomy" id="1423759"/>
    <lineage>
        <taxon>Bacteria</taxon>
        <taxon>Bacillati</taxon>
        <taxon>Bacillota</taxon>
        <taxon>Bacilli</taxon>
        <taxon>Lactobacillales</taxon>
        <taxon>Lactobacillaceae</taxon>
        <taxon>Liquorilactobacillus</taxon>
    </lineage>
</organism>
<dbReference type="Pfam" id="PF01695">
    <property type="entry name" value="IstB_IS21"/>
    <property type="match status" value="1"/>
</dbReference>
<dbReference type="Gene3D" id="3.40.50.300">
    <property type="entry name" value="P-loop containing nucleotide triphosphate hydrolases"/>
    <property type="match status" value="1"/>
</dbReference>
<reference evidence="3 4" key="1">
    <citation type="journal article" date="2015" name="Genome Announc.">
        <title>Expanding the biotechnology potential of lactobacilli through comparative genomics of 213 strains and associated genera.</title>
        <authorList>
            <person name="Sun Z."/>
            <person name="Harris H.M."/>
            <person name="McCann A."/>
            <person name="Guo C."/>
            <person name="Argimon S."/>
            <person name="Zhang W."/>
            <person name="Yang X."/>
            <person name="Jeffery I.B."/>
            <person name="Cooney J.C."/>
            <person name="Kagawa T.F."/>
            <person name="Liu W."/>
            <person name="Song Y."/>
            <person name="Salvetti E."/>
            <person name="Wrobel A."/>
            <person name="Rasinkangas P."/>
            <person name="Parkhill J."/>
            <person name="Rea M.C."/>
            <person name="O'Sullivan O."/>
            <person name="Ritari J."/>
            <person name="Douillard F.P."/>
            <person name="Paul Ross R."/>
            <person name="Yang R."/>
            <person name="Briner A.E."/>
            <person name="Felis G.E."/>
            <person name="de Vos W.M."/>
            <person name="Barrangou R."/>
            <person name="Klaenhammer T.R."/>
            <person name="Caufield P.W."/>
            <person name="Cui Y."/>
            <person name="Zhang H."/>
            <person name="O'Toole P.W."/>
        </authorList>
    </citation>
    <scope>NUCLEOTIDE SEQUENCE [LARGE SCALE GENOMIC DNA]</scope>
    <source>
        <strain evidence="3 4">DSM 19519</strain>
    </source>
</reference>
<feature type="domain" description="Primosomal DnaI N-terminal" evidence="2">
    <location>
        <begin position="9"/>
        <end position="99"/>
    </location>
</feature>
<keyword evidence="4" id="KW-1185">Reference proteome</keyword>
<dbReference type="Pfam" id="PF07319">
    <property type="entry name" value="DnaI_N"/>
    <property type="match status" value="1"/>
</dbReference>
<dbReference type="NCBIfam" id="NF006505">
    <property type="entry name" value="PRK08939.1"/>
    <property type="match status" value="1"/>
</dbReference>